<dbReference type="EMBL" id="GGEC01079656">
    <property type="protein sequence ID" value="MBX60140.1"/>
    <property type="molecule type" value="Transcribed_RNA"/>
</dbReference>
<dbReference type="AlphaFoldDB" id="A0A2P2PZH6"/>
<reference evidence="2" key="1">
    <citation type="submission" date="2018-02" db="EMBL/GenBank/DDBJ databases">
        <title>Rhizophora mucronata_Transcriptome.</title>
        <authorList>
            <person name="Meera S.P."/>
            <person name="Sreeshan A."/>
            <person name="Augustine A."/>
        </authorList>
    </citation>
    <scope>NUCLEOTIDE SEQUENCE</scope>
    <source>
        <tissue evidence="2">Leaf</tissue>
    </source>
</reference>
<organism evidence="2">
    <name type="scientific">Rhizophora mucronata</name>
    <name type="common">Asiatic mangrove</name>
    <dbReference type="NCBI Taxonomy" id="61149"/>
    <lineage>
        <taxon>Eukaryota</taxon>
        <taxon>Viridiplantae</taxon>
        <taxon>Streptophyta</taxon>
        <taxon>Embryophyta</taxon>
        <taxon>Tracheophyta</taxon>
        <taxon>Spermatophyta</taxon>
        <taxon>Magnoliopsida</taxon>
        <taxon>eudicotyledons</taxon>
        <taxon>Gunneridae</taxon>
        <taxon>Pentapetalae</taxon>
        <taxon>rosids</taxon>
        <taxon>fabids</taxon>
        <taxon>Malpighiales</taxon>
        <taxon>Rhizophoraceae</taxon>
        <taxon>Rhizophora</taxon>
    </lineage>
</organism>
<name>A0A2P2PZH6_RHIMU</name>
<keyword evidence="1" id="KW-1133">Transmembrane helix</keyword>
<feature type="transmembrane region" description="Helical" evidence="1">
    <location>
        <begin position="7"/>
        <end position="26"/>
    </location>
</feature>
<sequence>MAYFGHILCQLLTLVVYAFLCIHLFAQNWQCVGLFLMLYFTFVICNHHRQLI</sequence>
<feature type="transmembrane region" description="Helical" evidence="1">
    <location>
        <begin position="32"/>
        <end position="48"/>
    </location>
</feature>
<keyword evidence="1" id="KW-0472">Membrane</keyword>
<keyword evidence="1" id="KW-0812">Transmembrane</keyword>
<accession>A0A2P2PZH6</accession>
<proteinExistence type="predicted"/>
<evidence type="ECO:0000256" key="1">
    <source>
        <dbReference type="SAM" id="Phobius"/>
    </source>
</evidence>
<evidence type="ECO:0000313" key="2">
    <source>
        <dbReference type="EMBL" id="MBX60140.1"/>
    </source>
</evidence>
<protein>
    <submittedName>
        <fullName evidence="2">Uncharacterized protein</fullName>
    </submittedName>
</protein>